<dbReference type="Gene3D" id="3.90.550.10">
    <property type="entry name" value="Spore Coat Polysaccharide Biosynthesis Protein SpsA, Chain A"/>
    <property type="match status" value="1"/>
</dbReference>
<evidence type="ECO:0000256" key="3">
    <source>
        <dbReference type="ARBA" id="ARBA00004991"/>
    </source>
</evidence>
<keyword evidence="8 9" id="KW-0472">Membrane</keyword>
<feature type="transmembrane region" description="Helical" evidence="9">
    <location>
        <begin position="310"/>
        <end position="330"/>
    </location>
</feature>
<proteinExistence type="predicted"/>
<evidence type="ECO:0000256" key="1">
    <source>
        <dbReference type="ARBA" id="ARBA00004141"/>
    </source>
</evidence>
<gene>
    <name evidence="10" type="ORF">IAR63_11510</name>
</gene>
<organism evidence="10 11">
    <name type="scientific">Cylindrospermopsis curvispora GIHE-G1</name>
    <dbReference type="NCBI Taxonomy" id="2666332"/>
    <lineage>
        <taxon>Bacteria</taxon>
        <taxon>Bacillati</taxon>
        <taxon>Cyanobacteriota</taxon>
        <taxon>Cyanophyceae</taxon>
        <taxon>Nostocales</taxon>
        <taxon>Aphanizomenonaceae</taxon>
        <taxon>Cylindrospermopsis</taxon>
    </lineage>
</organism>
<dbReference type="Pfam" id="PF13641">
    <property type="entry name" value="Glyco_tranf_2_3"/>
    <property type="match status" value="1"/>
</dbReference>
<comment type="subcellular location">
    <subcellularLocation>
        <location evidence="1">Membrane</location>
        <topology evidence="1">Multi-pass membrane protein</topology>
    </subcellularLocation>
</comment>
<evidence type="ECO:0000313" key="10">
    <source>
        <dbReference type="EMBL" id="QNP28537.1"/>
    </source>
</evidence>
<comment type="pathway">
    <text evidence="3">Sphingolipid metabolism.</text>
</comment>
<dbReference type="InterPro" id="IPR025993">
    <property type="entry name" value="Ceramide_glucosylTrfase"/>
</dbReference>
<dbReference type="KEGG" id="ccur:IAR63_11510"/>
<dbReference type="EMBL" id="CP060822">
    <property type="protein sequence ID" value="QNP28537.1"/>
    <property type="molecule type" value="Genomic_DNA"/>
</dbReference>
<dbReference type="AlphaFoldDB" id="A0A7H0EXM1"/>
<evidence type="ECO:0000256" key="2">
    <source>
        <dbReference type="ARBA" id="ARBA00004760"/>
    </source>
</evidence>
<dbReference type="Proteomes" id="UP000516013">
    <property type="component" value="Chromosome"/>
</dbReference>
<dbReference type="PANTHER" id="PTHR12726:SF0">
    <property type="entry name" value="CERAMIDE GLUCOSYLTRANSFERASE"/>
    <property type="match status" value="1"/>
</dbReference>
<protein>
    <submittedName>
        <fullName evidence="10">Glycosyltransferase family 2 protein</fullName>
    </submittedName>
</protein>
<keyword evidence="5 10" id="KW-0808">Transferase</keyword>
<evidence type="ECO:0000313" key="11">
    <source>
        <dbReference type="Proteomes" id="UP000516013"/>
    </source>
</evidence>
<dbReference type="PANTHER" id="PTHR12726">
    <property type="entry name" value="CERAMIDE GLUCOSYLTRANSFERASE"/>
    <property type="match status" value="1"/>
</dbReference>
<evidence type="ECO:0000256" key="9">
    <source>
        <dbReference type="SAM" id="Phobius"/>
    </source>
</evidence>
<dbReference type="RefSeq" id="WP_187705371.1">
    <property type="nucleotide sequence ID" value="NZ_CP060822.1"/>
</dbReference>
<keyword evidence="11" id="KW-1185">Reference proteome</keyword>
<name>A0A7H0EXM1_9CYAN</name>
<evidence type="ECO:0000256" key="7">
    <source>
        <dbReference type="ARBA" id="ARBA00022989"/>
    </source>
</evidence>
<evidence type="ECO:0000256" key="6">
    <source>
        <dbReference type="ARBA" id="ARBA00022692"/>
    </source>
</evidence>
<comment type="pathway">
    <text evidence="2">Lipid metabolism; sphingolipid metabolism.</text>
</comment>
<feature type="transmembrane region" description="Helical" evidence="9">
    <location>
        <begin position="12"/>
        <end position="30"/>
    </location>
</feature>
<dbReference type="SUPFAM" id="SSF53448">
    <property type="entry name" value="Nucleotide-diphospho-sugar transferases"/>
    <property type="match status" value="1"/>
</dbReference>
<accession>A0A7H0EXM1</accession>
<keyword evidence="6 9" id="KW-0812">Transmembrane</keyword>
<evidence type="ECO:0000256" key="4">
    <source>
        <dbReference type="ARBA" id="ARBA00022676"/>
    </source>
</evidence>
<keyword evidence="4" id="KW-0328">Glycosyltransferase</keyword>
<evidence type="ECO:0000256" key="5">
    <source>
        <dbReference type="ARBA" id="ARBA00022679"/>
    </source>
</evidence>
<feature type="transmembrane region" description="Helical" evidence="9">
    <location>
        <begin position="351"/>
        <end position="373"/>
    </location>
</feature>
<dbReference type="GO" id="GO:0016020">
    <property type="term" value="C:membrane"/>
    <property type="evidence" value="ECO:0007669"/>
    <property type="project" value="UniProtKB-SubCell"/>
</dbReference>
<keyword evidence="7 9" id="KW-1133">Transmembrane helix</keyword>
<dbReference type="GO" id="GO:0008120">
    <property type="term" value="F:ceramide glucosyltransferase activity"/>
    <property type="evidence" value="ECO:0007669"/>
    <property type="project" value="TreeGrafter"/>
</dbReference>
<feature type="transmembrane region" description="Helical" evidence="9">
    <location>
        <begin position="277"/>
        <end position="304"/>
    </location>
</feature>
<evidence type="ECO:0000256" key="8">
    <source>
        <dbReference type="ARBA" id="ARBA00023136"/>
    </source>
</evidence>
<sequence length="417" mass="47203">MSDLTKFLSESLMVWLIIQVGLTLIFLWYLETYQQPSDSELPKTAVILCLRGADPFLPHCVRSLLNQNYPEYDLKLIIDSREDPAFKIVQEVINETGAKNIEVSILKTVRHNCSLKCSALIQGVSDLDESYQVVALVDADTIVHSNWLKELVIPLMDGTTGVTTGNRWYVPTGKYWGSLVRYTGNISTVIQMFLFQIPWGGSLAIKKSVIEETQLIEKWGQALSDDIPMHKILQKQGWKIKFIPSALIINREEINLSELLPSLQRLILCSRLYHPKWLALICEAVSSIVFPGLTLLLTLGMLLVTEGEKVLSLLQSYSLYILGLLLLILVTQRRVEKIIYQQQQPITEISLTTIVKMLIAIPLTQLLYGLAILSSISTSTLTWRGITYKINDKGNINLVAYHPYQWLDQPTDPKMSL</sequence>
<dbReference type="GO" id="GO:0006679">
    <property type="term" value="P:glucosylceramide biosynthetic process"/>
    <property type="evidence" value="ECO:0007669"/>
    <property type="project" value="TreeGrafter"/>
</dbReference>
<dbReference type="InterPro" id="IPR029044">
    <property type="entry name" value="Nucleotide-diphossugar_trans"/>
</dbReference>
<reference evidence="10 11" key="1">
    <citation type="submission" date="2020-08" db="EMBL/GenBank/DDBJ databases">
        <title>Complete genome sequence of Raphidiopsis curvispora isolated from drinking water reservoir in South Korea.</title>
        <authorList>
            <person name="Jeong J."/>
        </authorList>
    </citation>
    <scope>NUCLEOTIDE SEQUENCE [LARGE SCALE GENOMIC DNA]</scope>
    <source>
        <strain evidence="10 11">GIHE-G1</strain>
    </source>
</reference>